<keyword evidence="2" id="KW-0732">Signal</keyword>
<evidence type="ECO:0000256" key="1">
    <source>
        <dbReference type="SAM" id="MobiDB-lite"/>
    </source>
</evidence>
<organism evidence="3 4">
    <name type="scientific">Streptomyces evansiae</name>
    <dbReference type="NCBI Taxonomy" id="3075535"/>
    <lineage>
        <taxon>Bacteria</taxon>
        <taxon>Bacillati</taxon>
        <taxon>Actinomycetota</taxon>
        <taxon>Actinomycetes</taxon>
        <taxon>Kitasatosporales</taxon>
        <taxon>Streptomycetaceae</taxon>
        <taxon>Streptomyces</taxon>
    </lineage>
</organism>
<feature type="compositionally biased region" description="Basic and acidic residues" evidence="1">
    <location>
        <begin position="87"/>
        <end position="98"/>
    </location>
</feature>
<feature type="compositionally biased region" description="Polar residues" evidence="1">
    <location>
        <begin position="59"/>
        <end position="73"/>
    </location>
</feature>
<dbReference type="RefSeq" id="WP_311677498.1">
    <property type="nucleotide sequence ID" value="NZ_JAVRER010000047.1"/>
</dbReference>
<feature type="region of interest" description="Disordered" evidence="1">
    <location>
        <begin position="26"/>
        <end position="135"/>
    </location>
</feature>
<dbReference type="InterPro" id="IPR043777">
    <property type="entry name" value="DUF5719"/>
</dbReference>
<feature type="compositionally biased region" description="Low complexity" evidence="1">
    <location>
        <begin position="26"/>
        <end position="45"/>
    </location>
</feature>
<evidence type="ECO:0000313" key="4">
    <source>
        <dbReference type="Proteomes" id="UP001183607"/>
    </source>
</evidence>
<dbReference type="Proteomes" id="UP001183607">
    <property type="component" value="Unassembled WGS sequence"/>
</dbReference>
<dbReference type="EMBL" id="JAVRER010000047">
    <property type="protein sequence ID" value="MDT0418529.1"/>
    <property type="molecule type" value="Genomic_DNA"/>
</dbReference>
<comment type="caution">
    <text evidence="3">The sequence shown here is derived from an EMBL/GenBank/DDBJ whole genome shotgun (WGS) entry which is preliminary data.</text>
</comment>
<proteinExistence type="predicted"/>
<protein>
    <submittedName>
        <fullName evidence="3">DUF5719 family protein</fullName>
    </submittedName>
</protein>
<feature type="chain" id="PRO_5044811398" evidence="2">
    <location>
        <begin position="27"/>
        <end position="501"/>
    </location>
</feature>
<feature type="signal peptide" evidence="2">
    <location>
        <begin position="1"/>
        <end position="26"/>
    </location>
</feature>
<evidence type="ECO:0000313" key="3">
    <source>
        <dbReference type="EMBL" id="MDT0418529.1"/>
    </source>
</evidence>
<evidence type="ECO:0000256" key="2">
    <source>
        <dbReference type="SAM" id="SignalP"/>
    </source>
</evidence>
<sequence length="501" mass="50842">MNRSTMSLLGAVAALAVLTGVAAATAPDPGAGERPARAAAQPVQRSSLLCPAPGDSALAETTYTSFSPTTSGTNGSGEAVLRPSPTEVRDGKNAERAPKAGKPLLTARKQGTPVSEEPDSSKTPSLVGEASGPLAPGWTVQQTTLVDAGADRALRGISCGAPDTDFWLPGVSTAKDRSDYVHLTNPDDTAAVVDIALYGPKGELKSEVGEGIQIPPLSTVPVLLSTLSGSPERDLTAHVTATTGRIFAATDASTQGAGGDWLVPATDPAARLVLPGIPGDATKIRLVAFAPGADDADLKVQFAQKGSMIVPAGHESLLVKSGMTGSLDLDDITHGEPGSLVLSPEDPKSATPVVAALEVTRGKGADQETAFIPATSPVGERASVTGNTGKSVRLTLAAPEAAAKVGVTISAGTKGGAPVTKTYSVPKGTSQAFDVEPGKGTKGEWSLTLAPEKGGGPVYASRQLTAKSDSGASLFTIQPLEDDKGTVRVPRTVEDLRVTED</sequence>
<dbReference type="Pfam" id="PF18986">
    <property type="entry name" value="DUF5719"/>
    <property type="match status" value="1"/>
</dbReference>
<gene>
    <name evidence="3" type="ORF">RM574_23885</name>
</gene>
<reference evidence="4" key="1">
    <citation type="submission" date="2023-07" db="EMBL/GenBank/DDBJ databases">
        <title>30 novel species of actinomycetes from the DSMZ collection.</title>
        <authorList>
            <person name="Nouioui I."/>
        </authorList>
    </citation>
    <scope>NUCLEOTIDE SEQUENCE [LARGE SCALE GENOMIC DNA]</scope>
    <source>
        <strain evidence="4">DSM 41982</strain>
    </source>
</reference>
<dbReference type="AlphaFoldDB" id="A0ABD5EAT6"/>
<name>A0ABD5EAT6_9ACTN</name>
<accession>A0ABD5EAT6</accession>